<keyword evidence="1" id="KW-0472">Membrane</keyword>
<name>A0A812RC42_SYMPI</name>
<feature type="transmembrane region" description="Helical" evidence="1">
    <location>
        <begin position="172"/>
        <end position="193"/>
    </location>
</feature>
<feature type="transmembrane region" description="Helical" evidence="1">
    <location>
        <begin position="363"/>
        <end position="389"/>
    </location>
</feature>
<comment type="caution">
    <text evidence="2">The sequence shown here is derived from an EMBL/GenBank/DDBJ whole genome shotgun (WGS) entry which is preliminary data.</text>
</comment>
<keyword evidence="1" id="KW-0812">Transmembrane</keyword>
<feature type="transmembrane region" description="Helical" evidence="1">
    <location>
        <begin position="213"/>
        <end position="232"/>
    </location>
</feature>
<dbReference type="EMBL" id="CAJNIZ010019702">
    <property type="protein sequence ID" value="CAE7429837.1"/>
    <property type="molecule type" value="Genomic_DNA"/>
</dbReference>
<reference evidence="2" key="1">
    <citation type="submission" date="2021-02" db="EMBL/GenBank/DDBJ databases">
        <authorList>
            <person name="Dougan E. K."/>
            <person name="Rhodes N."/>
            <person name="Thang M."/>
            <person name="Chan C."/>
        </authorList>
    </citation>
    <scope>NUCLEOTIDE SEQUENCE</scope>
</reference>
<evidence type="ECO:0000313" key="3">
    <source>
        <dbReference type="Proteomes" id="UP000649617"/>
    </source>
</evidence>
<evidence type="ECO:0000313" key="2">
    <source>
        <dbReference type="EMBL" id="CAE7429837.1"/>
    </source>
</evidence>
<gene>
    <name evidence="2" type="primary">nst1</name>
    <name evidence="2" type="ORF">SPIL2461_LOCUS10516</name>
</gene>
<proteinExistence type="predicted"/>
<keyword evidence="3" id="KW-1185">Reference proteome</keyword>
<keyword evidence="1" id="KW-1133">Transmembrane helix</keyword>
<organism evidence="2 3">
    <name type="scientific">Symbiodinium pilosum</name>
    <name type="common">Dinoflagellate</name>
    <dbReference type="NCBI Taxonomy" id="2952"/>
    <lineage>
        <taxon>Eukaryota</taxon>
        <taxon>Sar</taxon>
        <taxon>Alveolata</taxon>
        <taxon>Dinophyceae</taxon>
        <taxon>Suessiales</taxon>
        <taxon>Symbiodiniaceae</taxon>
        <taxon>Symbiodinium</taxon>
    </lineage>
</organism>
<protein>
    <submittedName>
        <fullName evidence="2">Nst1 protein</fullName>
    </submittedName>
</protein>
<dbReference type="AlphaFoldDB" id="A0A812RC42"/>
<feature type="transmembrane region" description="Helical" evidence="1">
    <location>
        <begin position="332"/>
        <end position="351"/>
    </location>
</feature>
<dbReference type="OrthoDB" id="434906at2759"/>
<dbReference type="Proteomes" id="UP000649617">
    <property type="component" value="Unassembled WGS sequence"/>
</dbReference>
<evidence type="ECO:0000256" key="1">
    <source>
        <dbReference type="SAM" id="Phobius"/>
    </source>
</evidence>
<accession>A0A812RC42</accession>
<sequence length="406" mass="42999">MCEEGYVGEAAGCTECDAGYGMSDASVLLCVKCAESPWVTALQVCFWLGKNILIFGLAAKSVLGASQEAKSSSIFLNQLLSFATVAGTIVSAMLQTPAGEDLRNGVTGVLLQALGIVMDVGSGQSASTGQSTQCLLEYFGLQPSLWKGQVAFAAMAATLTTALGVAKGWHVAILVGINCFFPSFLGHFGRQLVCFRLGEREDLYCPHAPGMGFAWVVAAMTLSTAVILVAWWRLYNHSKHSKSGESGESGESVEPLPVHVVFLTAPYDKAFAAWETERLLRKSTFTLLAAVLPVTASPALQMSSLGLVLLASLVLNGMLLPYTERRWNLVEAGQLATCLVLIFAVAGLLASDPHWGQSRTIQVIVIMFTTSLAAGICSALAGLTVRAFVLEHIAKAAMPAKNRSAD</sequence>